<evidence type="ECO:0000313" key="2">
    <source>
        <dbReference type="Proteomes" id="UP001223084"/>
    </source>
</evidence>
<organism evidence="1 2">
    <name type="scientific">Heyndrickxia coagulans</name>
    <name type="common">Weizmannia coagulans</name>
    <dbReference type="NCBI Taxonomy" id="1398"/>
    <lineage>
        <taxon>Bacteria</taxon>
        <taxon>Bacillati</taxon>
        <taxon>Bacillota</taxon>
        <taxon>Bacilli</taxon>
        <taxon>Bacillales</taxon>
        <taxon>Bacillaceae</taxon>
        <taxon>Heyndrickxia</taxon>
    </lineage>
</organism>
<protein>
    <submittedName>
        <fullName evidence="1">Uncharacterized protein</fullName>
    </submittedName>
</protein>
<name>A0AAW7CEB4_HEYCO</name>
<proteinExistence type="predicted"/>
<dbReference type="EMBL" id="JASUZX010000002">
    <property type="protein sequence ID" value="MDL5042012.1"/>
    <property type="molecule type" value="Genomic_DNA"/>
</dbReference>
<reference evidence="1" key="1">
    <citation type="submission" date="2023-06" db="EMBL/GenBank/DDBJ databases">
        <title>Probiogenomic evaluation and L lactic producing Weizmannia coaggulans BKMTCR2-2 from tree bark.</title>
        <authorList>
            <person name="Mahittikon J."/>
            <person name="Tanasupawat S."/>
        </authorList>
    </citation>
    <scope>NUCLEOTIDE SEQUENCE</scope>
    <source>
        <strain evidence="1">BKMTCR2-2</strain>
    </source>
</reference>
<dbReference type="RefSeq" id="WP_285958626.1">
    <property type="nucleotide sequence ID" value="NZ_JASUZX010000002.1"/>
</dbReference>
<dbReference type="Proteomes" id="UP001223084">
    <property type="component" value="Unassembled WGS sequence"/>
</dbReference>
<accession>A0AAW7CEB4</accession>
<dbReference type="AlphaFoldDB" id="A0AAW7CEB4"/>
<comment type="caution">
    <text evidence="1">The sequence shown here is derived from an EMBL/GenBank/DDBJ whole genome shotgun (WGS) entry which is preliminary data.</text>
</comment>
<gene>
    <name evidence="1" type="ORF">QN341_13445</name>
</gene>
<sequence length="57" mass="6237">MANDLLSIKILGKIDPAQTKKTMQSQLDKIANELNVTIGVDTKNISKPEIFIATNPI</sequence>
<evidence type="ECO:0000313" key="1">
    <source>
        <dbReference type="EMBL" id="MDL5042012.1"/>
    </source>
</evidence>